<evidence type="ECO:0000256" key="1">
    <source>
        <dbReference type="ARBA" id="ARBA00022490"/>
    </source>
</evidence>
<sequence length="196" mass="21989">MSVESDLEAYGALLRKWNAVQNLVSRETLGHELRSRHIRDSLQLMSWIRPSDRYVLDLGSGGGFPAIPLAIASRGVERRFTLLEPSVKKASFLRTVARELHLPVSVETVRAEQFDSRETPDLITSRALAALPVLLGYAVRFCGPNSHMLLHKGREYRRELDEAAQLFDFDVLVHESETDSEGVVLEIDNLHAKSVA</sequence>
<keyword evidence="5 6" id="KW-0949">S-adenosyl-L-methionine</keyword>
<dbReference type="EMBL" id="JACRAF010000028">
    <property type="protein sequence ID" value="MBI4922189.1"/>
    <property type="molecule type" value="Genomic_DNA"/>
</dbReference>
<comment type="similarity">
    <text evidence="6">Belongs to the methyltransferase superfamily. RNA methyltransferase RsmG family.</text>
</comment>
<evidence type="ECO:0000256" key="3">
    <source>
        <dbReference type="ARBA" id="ARBA00022603"/>
    </source>
</evidence>
<feature type="binding site" evidence="6">
    <location>
        <begin position="84"/>
        <end position="86"/>
    </location>
    <ligand>
        <name>S-adenosyl-L-methionine</name>
        <dbReference type="ChEBI" id="CHEBI:59789"/>
    </ligand>
</feature>
<comment type="caution">
    <text evidence="7">The sequence shown here is derived from an EMBL/GenBank/DDBJ whole genome shotgun (WGS) entry which is preliminary data.</text>
</comment>
<dbReference type="SUPFAM" id="SSF53335">
    <property type="entry name" value="S-adenosyl-L-methionine-dependent methyltransferases"/>
    <property type="match status" value="1"/>
</dbReference>
<dbReference type="Pfam" id="PF02527">
    <property type="entry name" value="GidB"/>
    <property type="match status" value="1"/>
</dbReference>
<evidence type="ECO:0000256" key="5">
    <source>
        <dbReference type="ARBA" id="ARBA00022691"/>
    </source>
</evidence>
<evidence type="ECO:0000256" key="6">
    <source>
        <dbReference type="HAMAP-Rule" id="MF_00074"/>
    </source>
</evidence>
<dbReference type="EC" id="2.1.1.170" evidence="6"/>
<dbReference type="PANTHER" id="PTHR31760">
    <property type="entry name" value="S-ADENOSYL-L-METHIONINE-DEPENDENT METHYLTRANSFERASES SUPERFAMILY PROTEIN"/>
    <property type="match status" value="1"/>
</dbReference>
<dbReference type="Proteomes" id="UP000782610">
    <property type="component" value="Unassembled WGS sequence"/>
</dbReference>
<gene>
    <name evidence="6 7" type="primary">rsmG</name>
    <name evidence="7" type="ORF">HY834_10600</name>
</gene>
<reference evidence="7" key="1">
    <citation type="submission" date="2020-07" db="EMBL/GenBank/DDBJ databases">
        <title>Huge and variable diversity of episymbiotic CPR bacteria and DPANN archaea in groundwater ecosystems.</title>
        <authorList>
            <person name="He C.Y."/>
            <person name="Keren R."/>
            <person name="Whittaker M."/>
            <person name="Farag I.F."/>
            <person name="Doudna J."/>
            <person name="Cate J.H.D."/>
            <person name="Banfield J.F."/>
        </authorList>
    </citation>
    <scope>NUCLEOTIDE SEQUENCE</scope>
    <source>
        <strain evidence="7">NC_groundwater_1586_Pr3_B-0.1um_66_15</strain>
    </source>
</reference>
<feature type="binding site" evidence="6">
    <location>
        <begin position="111"/>
        <end position="112"/>
    </location>
    <ligand>
        <name>S-adenosyl-L-methionine</name>
        <dbReference type="ChEBI" id="CHEBI:59789"/>
    </ligand>
</feature>
<keyword evidence="4 6" id="KW-0808">Transferase</keyword>
<feature type="binding site" evidence="6">
    <location>
        <position position="64"/>
    </location>
    <ligand>
        <name>S-adenosyl-L-methionine</name>
        <dbReference type="ChEBI" id="CHEBI:59789"/>
    </ligand>
</feature>
<proteinExistence type="inferred from homology"/>
<keyword evidence="1 6" id="KW-0963">Cytoplasm</keyword>
<comment type="subcellular location">
    <subcellularLocation>
        <location evidence="6">Cytoplasm</location>
    </subcellularLocation>
</comment>
<evidence type="ECO:0000256" key="4">
    <source>
        <dbReference type="ARBA" id="ARBA00022679"/>
    </source>
</evidence>
<comment type="function">
    <text evidence="6">Specifically methylates the N7 position of guanine in position 527 of 16S rRNA.</text>
</comment>
<keyword evidence="3 6" id="KW-0489">Methyltransferase</keyword>
<protein>
    <recommendedName>
        <fullName evidence="6">Ribosomal RNA small subunit methyltransferase G</fullName>
        <ecNumber evidence="6">2.1.1.170</ecNumber>
    </recommendedName>
    <alternativeName>
        <fullName evidence="6">16S rRNA 7-methylguanosine methyltransferase</fullName>
        <shortName evidence="6">16S rRNA m7G methyltransferase</shortName>
    </alternativeName>
</protein>
<dbReference type="HAMAP" id="MF_00074">
    <property type="entry name" value="16SrRNA_methyltr_G"/>
    <property type="match status" value="1"/>
</dbReference>
<dbReference type="Gene3D" id="3.40.50.150">
    <property type="entry name" value="Vaccinia Virus protein VP39"/>
    <property type="match status" value="1"/>
</dbReference>
<feature type="binding site" evidence="6">
    <location>
        <position position="126"/>
    </location>
    <ligand>
        <name>S-adenosyl-L-methionine</name>
        <dbReference type="ChEBI" id="CHEBI:59789"/>
    </ligand>
</feature>
<keyword evidence="2 6" id="KW-0698">rRNA processing</keyword>
<dbReference type="NCBIfam" id="TIGR00138">
    <property type="entry name" value="rsmG_gidB"/>
    <property type="match status" value="1"/>
</dbReference>
<comment type="catalytic activity">
    <reaction evidence="6">
        <text>guanosine(527) in 16S rRNA + S-adenosyl-L-methionine = N(7)-methylguanosine(527) in 16S rRNA + S-adenosyl-L-homocysteine</text>
        <dbReference type="Rhea" id="RHEA:42732"/>
        <dbReference type="Rhea" id="RHEA-COMP:10209"/>
        <dbReference type="Rhea" id="RHEA-COMP:10210"/>
        <dbReference type="ChEBI" id="CHEBI:57856"/>
        <dbReference type="ChEBI" id="CHEBI:59789"/>
        <dbReference type="ChEBI" id="CHEBI:74269"/>
        <dbReference type="ChEBI" id="CHEBI:74480"/>
        <dbReference type="EC" id="2.1.1.170"/>
    </reaction>
</comment>
<evidence type="ECO:0000313" key="7">
    <source>
        <dbReference type="EMBL" id="MBI4922189.1"/>
    </source>
</evidence>
<organism evidence="7 8">
    <name type="scientific">Devosia nanyangense</name>
    <dbReference type="NCBI Taxonomy" id="1228055"/>
    <lineage>
        <taxon>Bacteria</taxon>
        <taxon>Pseudomonadati</taxon>
        <taxon>Pseudomonadota</taxon>
        <taxon>Alphaproteobacteria</taxon>
        <taxon>Hyphomicrobiales</taxon>
        <taxon>Devosiaceae</taxon>
        <taxon>Devosia</taxon>
    </lineage>
</organism>
<accession>A0A933NWS0</accession>
<dbReference type="AlphaFoldDB" id="A0A933NWS0"/>
<evidence type="ECO:0000256" key="2">
    <source>
        <dbReference type="ARBA" id="ARBA00022552"/>
    </source>
</evidence>
<dbReference type="GO" id="GO:0005829">
    <property type="term" value="C:cytosol"/>
    <property type="evidence" value="ECO:0007669"/>
    <property type="project" value="TreeGrafter"/>
</dbReference>
<evidence type="ECO:0000313" key="8">
    <source>
        <dbReference type="Proteomes" id="UP000782610"/>
    </source>
</evidence>
<feature type="binding site" evidence="6">
    <location>
        <position position="59"/>
    </location>
    <ligand>
        <name>S-adenosyl-L-methionine</name>
        <dbReference type="ChEBI" id="CHEBI:59789"/>
    </ligand>
</feature>
<dbReference type="PIRSF" id="PIRSF003078">
    <property type="entry name" value="GidB"/>
    <property type="match status" value="1"/>
</dbReference>
<dbReference type="GO" id="GO:0070043">
    <property type="term" value="F:rRNA (guanine-N7-)-methyltransferase activity"/>
    <property type="evidence" value="ECO:0007669"/>
    <property type="project" value="UniProtKB-UniRule"/>
</dbReference>
<dbReference type="PANTHER" id="PTHR31760:SF0">
    <property type="entry name" value="S-ADENOSYL-L-METHIONINE-DEPENDENT METHYLTRANSFERASES SUPERFAMILY PROTEIN"/>
    <property type="match status" value="1"/>
</dbReference>
<name>A0A933NWS0_9HYPH</name>
<dbReference type="InterPro" id="IPR029063">
    <property type="entry name" value="SAM-dependent_MTases_sf"/>
</dbReference>
<dbReference type="InterPro" id="IPR003682">
    <property type="entry name" value="rRNA_ssu_MeTfrase_G"/>
</dbReference>